<organism evidence="3 4">
    <name type="scientific">Polaribacter vadi</name>
    <dbReference type="NCBI Taxonomy" id="1774273"/>
    <lineage>
        <taxon>Bacteria</taxon>
        <taxon>Pseudomonadati</taxon>
        <taxon>Bacteroidota</taxon>
        <taxon>Flavobacteriia</taxon>
        <taxon>Flavobacteriales</taxon>
        <taxon>Flavobacteriaceae</taxon>
    </lineage>
</organism>
<evidence type="ECO:0000313" key="3">
    <source>
        <dbReference type="EMBL" id="OBY64268.1"/>
    </source>
</evidence>
<dbReference type="CDD" id="cd00293">
    <property type="entry name" value="USP-like"/>
    <property type="match status" value="1"/>
</dbReference>
<dbReference type="InterPro" id="IPR006015">
    <property type="entry name" value="Universal_stress_UspA"/>
</dbReference>
<dbReference type="AlphaFoldDB" id="A0A1B8TXD1"/>
<evidence type="ECO:0000313" key="4">
    <source>
        <dbReference type="Proteomes" id="UP000092584"/>
    </source>
</evidence>
<reference evidence="4" key="1">
    <citation type="submission" date="2016-02" db="EMBL/GenBank/DDBJ databases">
        <authorList>
            <person name="Shin S.-K."/>
            <person name="Yi H."/>
            <person name="Kim E."/>
        </authorList>
    </citation>
    <scope>NUCLEOTIDE SEQUENCE [LARGE SCALE GENOMIC DNA]</scope>
    <source>
        <strain evidence="4">LPB0003</strain>
    </source>
</reference>
<evidence type="ECO:0000259" key="2">
    <source>
        <dbReference type="Pfam" id="PF00582"/>
    </source>
</evidence>
<keyword evidence="4" id="KW-1185">Reference proteome</keyword>
<evidence type="ECO:0000256" key="1">
    <source>
        <dbReference type="ARBA" id="ARBA00008791"/>
    </source>
</evidence>
<dbReference type="Proteomes" id="UP000092584">
    <property type="component" value="Unassembled WGS sequence"/>
</dbReference>
<dbReference type="PANTHER" id="PTHR31964:SF113">
    <property type="entry name" value="USPA DOMAIN-CONTAINING PROTEIN"/>
    <property type="match status" value="1"/>
</dbReference>
<gene>
    <name evidence="3" type="ORF">LPB3_07710</name>
</gene>
<dbReference type="OrthoDB" id="9788959at2"/>
<comment type="caution">
    <text evidence="3">The sequence shown here is derived from an EMBL/GenBank/DDBJ whole genome shotgun (WGS) entry which is preliminary data.</text>
</comment>
<dbReference type="PANTHER" id="PTHR31964">
    <property type="entry name" value="ADENINE NUCLEOTIDE ALPHA HYDROLASES-LIKE SUPERFAMILY PROTEIN"/>
    <property type="match status" value="1"/>
</dbReference>
<dbReference type="InterPro" id="IPR006016">
    <property type="entry name" value="UspA"/>
</dbReference>
<dbReference type="KEGG" id="pob:LPB03_04785"/>
<dbReference type="SUPFAM" id="SSF52402">
    <property type="entry name" value="Adenine nucleotide alpha hydrolases-like"/>
    <property type="match status" value="1"/>
</dbReference>
<dbReference type="RefSeq" id="WP_065319018.1">
    <property type="nucleotide sequence ID" value="NZ_CP017477.1"/>
</dbReference>
<dbReference type="PRINTS" id="PR01438">
    <property type="entry name" value="UNVRSLSTRESS"/>
</dbReference>
<proteinExistence type="inferred from homology"/>
<feature type="domain" description="UspA" evidence="2">
    <location>
        <begin position="1"/>
        <end position="148"/>
    </location>
</feature>
<dbReference type="STRING" id="1774273.LPB03_04785"/>
<dbReference type="Gene3D" id="3.40.50.12370">
    <property type="match status" value="1"/>
</dbReference>
<name>A0A1B8TXD1_9FLAO</name>
<accession>A0A1B8TXD1</accession>
<dbReference type="Pfam" id="PF00582">
    <property type="entry name" value="Usp"/>
    <property type="match status" value="1"/>
</dbReference>
<protein>
    <submittedName>
        <fullName evidence="3">Universal stress protein</fullName>
    </submittedName>
</protein>
<dbReference type="EMBL" id="LSFM01000022">
    <property type="protein sequence ID" value="OBY64268.1"/>
    <property type="molecule type" value="Genomic_DNA"/>
</dbReference>
<sequence length="283" mass="32654">MRRKILLPTDFSKNAWHAIKYALELYKKDNCDFYILNVFSATRNVINLTNIEPGSELFEMAKARSKDGLKKIIDLIKMEGYNNPKHHFEAISVFNNPLEAIKNMVEKKDIEMIVMGTKGAANKTKVAYGSTSIYVMEKVRNCPVIVVPANVKQNLPKEIVFLTSYKTHYKRRELNTMVDIAKKCDAKTAILHISKDSKLNDNQMENKQMLEEIFEEISYEFHELTHHSIESALDIFVESRDSDMIAFINKKHWLFGSVLTQPLVKEIGFISIVPILVMHDLRN</sequence>
<comment type="similarity">
    <text evidence="1">Belongs to the universal stress protein A family.</text>
</comment>